<dbReference type="Proteomes" id="UP001597425">
    <property type="component" value="Unassembled WGS sequence"/>
</dbReference>
<dbReference type="EMBL" id="JBHUJD010000005">
    <property type="protein sequence ID" value="MFD2309759.1"/>
    <property type="molecule type" value="Genomic_DNA"/>
</dbReference>
<proteinExistence type="predicted"/>
<keyword evidence="2" id="KW-1185">Reference proteome</keyword>
<organism evidence="1 2">
    <name type="scientific">Microbulbifer halophilus</name>
    <dbReference type="NCBI Taxonomy" id="453963"/>
    <lineage>
        <taxon>Bacteria</taxon>
        <taxon>Pseudomonadati</taxon>
        <taxon>Pseudomonadota</taxon>
        <taxon>Gammaproteobacteria</taxon>
        <taxon>Cellvibrionales</taxon>
        <taxon>Microbulbiferaceae</taxon>
        <taxon>Microbulbifer</taxon>
    </lineage>
</organism>
<comment type="caution">
    <text evidence="1">The sequence shown here is derived from an EMBL/GenBank/DDBJ whole genome shotgun (WGS) entry which is preliminary data.</text>
</comment>
<name>A0ABW5E8R3_9GAMM</name>
<reference evidence="2" key="1">
    <citation type="journal article" date="2019" name="Int. J. Syst. Evol. Microbiol.">
        <title>The Global Catalogue of Microorganisms (GCM) 10K type strain sequencing project: providing services to taxonomists for standard genome sequencing and annotation.</title>
        <authorList>
            <consortium name="The Broad Institute Genomics Platform"/>
            <consortium name="The Broad Institute Genome Sequencing Center for Infectious Disease"/>
            <person name="Wu L."/>
            <person name="Ma J."/>
        </authorList>
    </citation>
    <scope>NUCLEOTIDE SEQUENCE [LARGE SCALE GENOMIC DNA]</scope>
    <source>
        <strain evidence="2">KCTC 12848</strain>
    </source>
</reference>
<sequence>MSQKNETAEKDPQIKKMKEYSQKVALLKPIIGTDEPEGKINKKPEVLKGE</sequence>
<evidence type="ECO:0000313" key="1">
    <source>
        <dbReference type="EMBL" id="MFD2309759.1"/>
    </source>
</evidence>
<accession>A0ABW5E8R3</accession>
<evidence type="ECO:0000313" key="2">
    <source>
        <dbReference type="Proteomes" id="UP001597425"/>
    </source>
</evidence>
<protein>
    <submittedName>
        <fullName evidence="1">Uncharacterized protein</fullName>
    </submittedName>
</protein>
<dbReference type="RefSeq" id="WP_265720506.1">
    <property type="nucleotide sequence ID" value="NZ_JAPIVK010000003.1"/>
</dbReference>
<gene>
    <name evidence="1" type="ORF">ACFSKX_04955</name>
</gene>